<evidence type="ECO:0000256" key="8">
    <source>
        <dbReference type="ARBA" id="ARBA00023002"/>
    </source>
</evidence>
<dbReference type="Proteomes" id="UP000076842">
    <property type="component" value="Unassembled WGS sequence"/>
</dbReference>
<dbReference type="Pfam" id="PF00067">
    <property type="entry name" value="p450"/>
    <property type="match status" value="1"/>
</dbReference>
<dbReference type="EMBL" id="KV423951">
    <property type="protein sequence ID" value="KZT58475.1"/>
    <property type="molecule type" value="Genomic_DNA"/>
</dbReference>
<keyword evidence="4 12" id="KW-0349">Heme</keyword>
<evidence type="ECO:0000313" key="14">
    <source>
        <dbReference type="Proteomes" id="UP000076842"/>
    </source>
</evidence>
<sequence length="103" mass="11780">MIPVTSEAHPDQLGFGRGRRVCPGRDFAINTMFIACAYMLWAFHFEWPVDDQGKEVICGVNEFRDTLPKVLTVSPTEFDIVLRPRKEGLELRLLAALKEQEMI</sequence>
<dbReference type="PROSITE" id="PS00086">
    <property type="entry name" value="CYTOCHROME_P450"/>
    <property type="match status" value="1"/>
</dbReference>
<reference evidence="13 14" key="1">
    <citation type="journal article" date="2016" name="Mol. Biol. Evol.">
        <title>Comparative Genomics of Early-Diverging Mushroom-Forming Fungi Provides Insights into the Origins of Lignocellulose Decay Capabilities.</title>
        <authorList>
            <person name="Nagy L.G."/>
            <person name="Riley R."/>
            <person name="Tritt A."/>
            <person name="Adam C."/>
            <person name="Daum C."/>
            <person name="Floudas D."/>
            <person name="Sun H."/>
            <person name="Yadav J.S."/>
            <person name="Pangilinan J."/>
            <person name="Larsson K.H."/>
            <person name="Matsuura K."/>
            <person name="Barry K."/>
            <person name="Labutti K."/>
            <person name="Kuo R."/>
            <person name="Ohm R.A."/>
            <person name="Bhattacharya S.S."/>
            <person name="Shirouzu T."/>
            <person name="Yoshinaga Y."/>
            <person name="Martin F.M."/>
            <person name="Grigoriev I.V."/>
            <person name="Hibbett D.S."/>
        </authorList>
    </citation>
    <scope>NUCLEOTIDE SEQUENCE [LARGE SCALE GENOMIC DNA]</scope>
    <source>
        <strain evidence="13 14">HHB12733</strain>
    </source>
</reference>
<dbReference type="SUPFAM" id="SSF48264">
    <property type="entry name" value="Cytochrome P450"/>
    <property type="match status" value="1"/>
</dbReference>
<dbReference type="InterPro" id="IPR050364">
    <property type="entry name" value="Cytochrome_P450_fung"/>
</dbReference>
<evidence type="ECO:0000256" key="12">
    <source>
        <dbReference type="RuleBase" id="RU000461"/>
    </source>
</evidence>
<evidence type="ECO:0000256" key="4">
    <source>
        <dbReference type="ARBA" id="ARBA00022617"/>
    </source>
</evidence>
<dbReference type="OrthoDB" id="3934656at2759"/>
<dbReference type="AlphaFoldDB" id="A0A165GTZ2"/>
<dbReference type="GO" id="GO:0016705">
    <property type="term" value="F:oxidoreductase activity, acting on paired donors, with incorporation or reduction of molecular oxygen"/>
    <property type="evidence" value="ECO:0007669"/>
    <property type="project" value="InterPro"/>
</dbReference>
<dbReference type="STRING" id="1353952.A0A165GTZ2"/>
<evidence type="ECO:0000256" key="2">
    <source>
        <dbReference type="ARBA" id="ARBA00004370"/>
    </source>
</evidence>
<dbReference type="InterPro" id="IPR017972">
    <property type="entry name" value="Cyt_P450_CS"/>
</dbReference>
<accession>A0A165GTZ2</accession>
<protein>
    <recommendedName>
        <fullName evidence="15">Cytochrome P450</fullName>
    </recommendedName>
</protein>
<dbReference type="InterPro" id="IPR001128">
    <property type="entry name" value="Cyt_P450"/>
</dbReference>
<gene>
    <name evidence="13" type="ORF">CALCODRAFT_494989</name>
</gene>
<name>A0A165GTZ2_9BASI</name>
<dbReference type="InParanoid" id="A0A165GTZ2"/>
<dbReference type="Gene3D" id="1.10.630.10">
    <property type="entry name" value="Cytochrome P450"/>
    <property type="match status" value="1"/>
</dbReference>
<dbReference type="PANTHER" id="PTHR46300:SF2">
    <property type="entry name" value="CYTOCHROME P450 MONOOXYGENASE ALNH-RELATED"/>
    <property type="match status" value="1"/>
</dbReference>
<keyword evidence="10 12" id="KW-0503">Monooxygenase</keyword>
<evidence type="ECO:0000313" key="13">
    <source>
        <dbReference type="EMBL" id="KZT58475.1"/>
    </source>
</evidence>
<dbReference type="PANTHER" id="PTHR46300">
    <property type="entry name" value="P450, PUTATIVE (EUROFUNG)-RELATED-RELATED"/>
    <property type="match status" value="1"/>
</dbReference>
<comment type="subcellular location">
    <subcellularLocation>
        <location evidence="2">Membrane</location>
    </subcellularLocation>
</comment>
<evidence type="ECO:0000256" key="5">
    <source>
        <dbReference type="ARBA" id="ARBA00022692"/>
    </source>
</evidence>
<evidence type="ECO:0008006" key="15">
    <source>
        <dbReference type="Google" id="ProtNLM"/>
    </source>
</evidence>
<keyword evidence="9 12" id="KW-0408">Iron</keyword>
<keyword evidence="5" id="KW-0812">Transmembrane</keyword>
<keyword evidence="6 12" id="KW-0479">Metal-binding</keyword>
<dbReference type="GO" id="GO:0004497">
    <property type="term" value="F:monooxygenase activity"/>
    <property type="evidence" value="ECO:0007669"/>
    <property type="project" value="UniProtKB-KW"/>
</dbReference>
<keyword evidence="11" id="KW-0472">Membrane</keyword>
<evidence type="ECO:0000256" key="3">
    <source>
        <dbReference type="ARBA" id="ARBA00010617"/>
    </source>
</evidence>
<comment type="similarity">
    <text evidence="3 12">Belongs to the cytochrome P450 family.</text>
</comment>
<proteinExistence type="inferred from homology"/>
<keyword evidence="7" id="KW-1133">Transmembrane helix</keyword>
<evidence type="ECO:0000256" key="11">
    <source>
        <dbReference type="ARBA" id="ARBA00023136"/>
    </source>
</evidence>
<dbReference type="InterPro" id="IPR036396">
    <property type="entry name" value="Cyt_P450_sf"/>
</dbReference>
<evidence type="ECO:0000256" key="7">
    <source>
        <dbReference type="ARBA" id="ARBA00022989"/>
    </source>
</evidence>
<keyword evidence="8 12" id="KW-0560">Oxidoreductase</keyword>
<organism evidence="13 14">
    <name type="scientific">Calocera cornea HHB12733</name>
    <dbReference type="NCBI Taxonomy" id="1353952"/>
    <lineage>
        <taxon>Eukaryota</taxon>
        <taxon>Fungi</taxon>
        <taxon>Dikarya</taxon>
        <taxon>Basidiomycota</taxon>
        <taxon>Agaricomycotina</taxon>
        <taxon>Dacrymycetes</taxon>
        <taxon>Dacrymycetales</taxon>
        <taxon>Dacrymycetaceae</taxon>
        <taxon>Calocera</taxon>
    </lineage>
</organism>
<evidence type="ECO:0000256" key="6">
    <source>
        <dbReference type="ARBA" id="ARBA00022723"/>
    </source>
</evidence>
<comment type="cofactor">
    <cofactor evidence="1">
        <name>heme</name>
        <dbReference type="ChEBI" id="CHEBI:30413"/>
    </cofactor>
</comment>
<evidence type="ECO:0000256" key="10">
    <source>
        <dbReference type="ARBA" id="ARBA00023033"/>
    </source>
</evidence>
<evidence type="ECO:0000256" key="9">
    <source>
        <dbReference type="ARBA" id="ARBA00023004"/>
    </source>
</evidence>
<evidence type="ECO:0000256" key="1">
    <source>
        <dbReference type="ARBA" id="ARBA00001971"/>
    </source>
</evidence>
<dbReference type="GO" id="GO:0005506">
    <property type="term" value="F:iron ion binding"/>
    <property type="evidence" value="ECO:0007669"/>
    <property type="project" value="InterPro"/>
</dbReference>
<keyword evidence="14" id="KW-1185">Reference proteome</keyword>
<dbReference type="GO" id="GO:0016020">
    <property type="term" value="C:membrane"/>
    <property type="evidence" value="ECO:0007669"/>
    <property type="project" value="UniProtKB-SubCell"/>
</dbReference>
<dbReference type="GO" id="GO:0020037">
    <property type="term" value="F:heme binding"/>
    <property type="evidence" value="ECO:0007669"/>
    <property type="project" value="InterPro"/>
</dbReference>